<evidence type="ECO:0000259" key="2">
    <source>
        <dbReference type="Pfam" id="PF22936"/>
    </source>
</evidence>
<name>A0A1J9P9X9_9EURO</name>
<feature type="compositionally biased region" description="Polar residues" evidence="1">
    <location>
        <begin position="510"/>
        <end position="526"/>
    </location>
</feature>
<comment type="caution">
    <text evidence="3">The sequence shown here is derived from an EMBL/GenBank/DDBJ whole genome shotgun (WGS) entry which is preliminary data.</text>
</comment>
<dbReference type="STRING" id="1447872.A0A1J9P9X9"/>
<dbReference type="AlphaFoldDB" id="A0A1J9P9X9"/>
<dbReference type="OrthoDB" id="2663223at2759"/>
<proteinExistence type="predicted"/>
<feature type="region of interest" description="Disordered" evidence="1">
    <location>
        <begin position="452"/>
        <end position="532"/>
    </location>
</feature>
<dbReference type="InterPro" id="IPR054722">
    <property type="entry name" value="PolX-like_BBD"/>
</dbReference>
<evidence type="ECO:0000313" key="4">
    <source>
        <dbReference type="Proteomes" id="UP000182235"/>
    </source>
</evidence>
<dbReference type="VEuPathDB" id="FungiDB:AJ78_06704"/>
<protein>
    <recommendedName>
        <fullName evidence="2">Retrovirus-related Pol polyprotein from transposon TNT 1-94-like beta-barrel domain-containing protein</fullName>
    </recommendedName>
</protein>
<dbReference type="EMBL" id="LGRN01000369">
    <property type="protein sequence ID" value="OJD12746.1"/>
    <property type="molecule type" value="Genomic_DNA"/>
</dbReference>
<feature type="domain" description="Retrovirus-related Pol polyprotein from transposon TNT 1-94-like beta-barrel" evidence="2">
    <location>
        <begin position="320"/>
        <end position="385"/>
    </location>
</feature>
<evidence type="ECO:0000313" key="3">
    <source>
        <dbReference type="EMBL" id="OJD12746.1"/>
    </source>
</evidence>
<organism evidence="3 4">
    <name type="scientific">Emergomyces pasteurianus Ep9510</name>
    <dbReference type="NCBI Taxonomy" id="1447872"/>
    <lineage>
        <taxon>Eukaryota</taxon>
        <taxon>Fungi</taxon>
        <taxon>Dikarya</taxon>
        <taxon>Ascomycota</taxon>
        <taxon>Pezizomycotina</taxon>
        <taxon>Eurotiomycetes</taxon>
        <taxon>Eurotiomycetidae</taxon>
        <taxon>Onygenales</taxon>
        <taxon>Ajellomycetaceae</taxon>
        <taxon>Emergomyces</taxon>
    </lineage>
</organism>
<reference evidence="3 4" key="1">
    <citation type="submission" date="2015-07" db="EMBL/GenBank/DDBJ databases">
        <title>Emmonsia species relationships and genome sequence.</title>
        <authorList>
            <consortium name="The Broad Institute Genomics Platform"/>
            <person name="Cuomo C.A."/>
            <person name="Munoz J.F."/>
            <person name="Imamovic A."/>
            <person name="Priest M.E."/>
            <person name="Young S."/>
            <person name="Clay O.K."/>
            <person name="McEwen J.G."/>
        </authorList>
    </citation>
    <scope>NUCLEOTIDE SEQUENCE [LARGE SCALE GENOMIC DNA]</scope>
    <source>
        <strain evidence="3 4">UAMH 9510</strain>
    </source>
</reference>
<gene>
    <name evidence="3" type="ORF">AJ78_06704</name>
</gene>
<evidence type="ECO:0000256" key="1">
    <source>
        <dbReference type="SAM" id="MobiDB-lite"/>
    </source>
</evidence>
<accession>A0A1J9P9X9</accession>
<keyword evidence="4" id="KW-1185">Reference proteome</keyword>
<dbReference type="Proteomes" id="UP000182235">
    <property type="component" value="Unassembled WGS sequence"/>
</dbReference>
<sequence length="582" mass="66928">MAAGTNEIILRSSKDWDDWYEEVQMKATASNFHKYIDLDAERIDPSMEPDPYMPNSTDSQEVMHMHFYLYKQYPRQILEELKEFIAPTKRQREVELTELFLSFPSRPRLEWEDCHRLVLKYDVDEFTSEHGNLYRFLNAVQAIHPEFSDFRRQELENALENGDEPLSVRQMINHFRSHRRTCVAEDEPEYSKNNAVFSTYQDQSTKAESTKDSTKKTAGNARKCVCGGYHSYVKCWFLNAEKRPWVPKKEIEDKVKNALEDTQKKQAIENAFVKENKTLAVASIHTENNESDDYIALATTLFTADHATSRYQYPLRNSFVYDTGANKHVCNDRSRFENFEPCEGSYLYAGDSKIAIQGTEQRGVKRMLLLNVAYIPGFHTNIAASPFFKRKGLGIDELNHTIIDQDGVVRFNLTYVHEKYVLEYNPITKKSRSEILKINETMPKSIKFADHGTSMTKRATPKPMDRELPTPPEPIPPRHHIKPLNADIPAETHHTRGSNMPEAIEPQSMEPPTSRTPAMELSTSGTPAIHKHQSTPLNAFKTLKNHRNMPPLTPLTPLTPRGPVNFTKQSYVKEPCIAKALD</sequence>
<dbReference type="Pfam" id="PF22936">
    <property type="entry name" value="Pol_BBD"/>
    <property type="match status" value="1"/>
</dbReference>